<protein>
    <recommendedName>
        <fullName evidence="3">RING-type domain-containing protein</fullName>
    </recommendedName>
</protein>
<organism evidence="4 5">
    <name type="scientific">Riccia sorocarpa</name>
    <dbReference type="NCBI Taxonomy" id="122646"/>
    <lineage>
        <taxon>Eukaryota</taxon>
        <taxon>Viridiplantae</taxon>
        <taxon>Streptophyta</taxon>
        <taxon>Embryophyta</taxon>
        <taxon>Marchantiophyta</taxon>
        <taxon>Marchantiopsida</taxon>
        <taxon>Marchantiidae</taxon>
        <taxon>Marchantiales</taxon>
        <taxon>Ricciaceae</taxon>
        <taxon>Riccia</taxon>
    </lineage>
</organism>
<keyword evidence="5" id="KW-1185">Reference proteome</keyword>
<dbReference type="PROSITE" id="PS50089">
    <property type="entry name" value="ZF_RING_2"/>
    <property type="match status" value="1"/>
</dbReference>
<dbReference type="InterPro" id="IPR001841">
    <property type="entry name" value="Znf_RING"/>
</dbReference>
<comment type="caution">
    <text evidence="4">The sequence shown here is derived from an EMBL/GenBank/DDBJ whole genome shotgun (WGS) entry which is preliminary data.</text>
</comment>
<dbReference type="SMART" id="SM00184">
    <property type="entry name" value="RING"/>
    <property type="match status" value="1"/>
</dbReference>
<reference evidence="4 5" key="1">
    <citation type="submission" date="2024-09" db="EMBL/GenBank/DDBJ databases">
        <title>Chromosome-scale assembly of Riccia sorocarpa.</title>
        <authorList>
            <person name="Paukszto L."/>
        </authorList>
    </citation>
    <scope>NUCLEOTIDE SEQUENCE [LARGE SCALE GENOMIC DNA]</scope>
    <source>
        <strain evidence="4">LP-2024</strain>
        <tissue evidence="4">Aerial parts of the thallus</tissue>
    </source>
</reference>
<feature type="region of interest" description="Disordered" evidence="2">
    <location>
        <begin position="200"/>
        <end position="221"/>
    </location>
</feature>
<keyword evidence="1" id="KW-0863">Zinc-finger</keyword>
<feature type="region of interest" description="Disordered" evidence="2">
    <location>
        <begin position="1"/>
        <end position="32"/>
    </location>
</feature>
<dbReference type="AlphaFoldDB" id="A0ABD3HBM5"/>
<evidence type="ECO:0000256" key="2">
    <source>
        <dbReference type="SAM" id="MobiDB-lite"/>
    </source>
</evidence>
<keyword evidence="1" id="KW-0479">Metal-binding</keyword>
<feature type="compositionally biased region" description="Polar residues" evidence="2">
    <location>
        <begin position="22"/>
        <end position="31"/>
    </location>
</feature>
<evidence type="ECO:0000259" key="3">
    <source>
        <dbReference type="PROSITE" id="PS50089"/>
    </source>
</evidence>
<name>A0ABD3HBM5_9MARC</name>
<proteinExistence type="predicted"/>
<dbReference type="GO" id="GO:0008270">
    <property type="term" value="F:zinc ion binding"/>
    <property type="evidence" value="ECO:0007669"/>
    <property type="project" value="UniProtKB-KW"/>
</dbReference>
<feature type="domain" description="RING-type" evidence="3">
    <location>
        <begin position="236"/>
        <end position="274"/>
    </location>
</feature>
<feature type="region of interest" description="Disordered" evidence="2">
    <location>
        <begin position="96"/>
        <end position="118"/>
    </location>
</feature>
<gene>
    <name evidence="4" type="ORF">R1sor_015217</name>
</gene>
<dbReference type="Proteomes" id="UP001633002">
    <property type="component" value="Unassembled WGS sequence"/>
</dbReference>
<evidence type="ECO:0000313" key="4">
    <source>
        <dbReference type="EMBL" id="KAL3688908.1"/>
    </source>
</evidence>
<dbReference type="SUPFAM" id="SSF57850">
    <property type="entry name" value="RING/U-box"/>
    <property type="match status" value="1"/>
</dbReference>
<keyword evidence="1" id="KW-0862">Zinc</keyword>
<evidence type="ECO:0000313" key="5">
    <source>
        <dbReference type="Proteomes" id="UP001633002"/>
    </source>
</evidence>
<accession>A0ABD3HBM5</accession>
<dbReference type="Pfam" id="PF13920">
    <property type="entry name" value="zf-C3HC4_3"/>
    <property type="match status" value="1"/>
</dbReference>
<dbReference type="EMBL" id="JBJQOH010000004">
    <property type="protein sequence ID" value="KAL3688908.1"/>
    <property type="molecule type" value="Genomic_DNA"/>
</dbReference>
<evidence type="ECO:0000256" key="1">
    <source>
        <dbReference type="PROSITE-ProRule" id="PRU00175"/>
    </source>
</evidence>
<dbReference type="PANTHER" id="PTHR46629">
    <property type="entry name" value="OS01G0917900 PROTEIN"/>
    <property type="match status" value="1"/>
</dbReference>
<dbReference type="InterPro" id="IPR013083">
    <property type="entry name" value="Znf_RING/FYVE/PHD"/>
</dbReference>
<dbReference type="Gene3D" id="3.30.40.10">
    <property type="entry name" value="Zinc/RING finger domain, C3HC4 (zinc finger)"/>
    <property type="match status" value="1"/>
</dbReference>
<feature type="compositionally biased region" description="Polar residues" evidence="2">
    <location>
        <begin position="200"/>
        <end position="216"/>
    </location>
</feature>
<sequence length="284" mass="31695">MLTLQEMGGVGSHCRPDHESTSRMVDQSSIRATDRERPRLTYALTGFIADVRNMCSQNRTMRIQRRWARRPTEFLLDEARDFEWWLSRATAAMSLEESSSDMSSEGDHVTLLSSTSTGSGESSLTECEFIDLYFSSEMDLSSELPPVPTSGESFSAVSSSDSPRMSLVALLQQQEDPQRMPLMSLLQQEESETVLLWSARRSTSSSAGPENTSSPESADELTEEPVIIDGEMDHVCCICMVGTKGAAFIPCGHTFCRQCTRKLRRERETCPICNCEIDGVLKIY</sequence>